<dbReference type="InterPro" id="IPR051043">
    <property type="entry name" value="Sulfatase_Mod_Factor_Kinase"/>
</dbReference>
<dbReference type="PANTHER" id="PTHR23150:SF19">
    <property type="entry name" value="FORMYLGLYCINE-GENERATING ENZYME"/>
    <property type="match status" value="1"/>
</dbReference>
<sequence length="280" mass="32064" precursor="true">MRKIKLLMLVSMLTYLYIFARSLDDSSFVRVRRGKFVMGDLSQSGFDNEWSPHFVNISHDFLISKYETTFSEFDEFCAETGREKSPDNGWGRRERPVIFVSWWDAVEYCNWLSEKQGLPPAYNSLGDLIDVKGEIVSSPSKAVGYRLPTEAEWEYAARGGDSAGDTIYSGHDQPGVVAWYNLNSDWKTSEVGMKEPNEIGIYDMSGNVWEWCFDWYESYPDSEQSDPCVLSKGNYRVIRGGSWHDFERYLRVSARSAYTPTGAAYDVGFRVCRTLCSVIN</sequence>
<dbReference type="InterPro" id="IPR005532">
    <property type="entry name" value="SUMF_dom"/>
</dbReference>
<dbReference type="GeneID" id="87108219"/>
<feature type="domain" description="Sulfatase-modifying factor enzyme-like" evidence="1">
    <location>
        <begin position="27"/>
        <end position="272"/>
    </location>
</feature>
<proteinExistence type="predicted"/>
<evidence type="ECO:0000259" key="1">
    <source>
        <dbReference type="Pfam" id="PF03781"/>
    </source>
</evidence>
<name>I2F872_9BACT</name>
<protein>
    <recommendedName>
        <fullName evidence="1">Sulfatase-modifying factor enzyme-like domain-containing protein</fullName>
    </recommendedName>
</protein>
<dbReference type="HOGENOM" id="CLU_012431_2_2_0"/>
<dbReference type="SUPFAM" id="SSF56436">
    <property type="entry name" value="C-type lectin-like"/>
    <property type="match status" value="1"/>
</dbReference>
<dbReference type="eggNOG" id="COG1262">
    <property type="taxonomic scope" value="Bacteria"/>
</dbReference>
<gene>
    <name evidence="2" type="ORF">Theba_2520</name>
</gene>
<evidence type="ECO:0000313" key="3">
    <source>
        <dbReference type="Proteomes" id="UP000002881"/>
    </source>
</evidence>
<accession>I2F872</accession>
<dbReference type="Pfam" id="PF03781">
    <property type="entry name" value="FGE-sulfatase"/>
    <property type="match status" value="1"/>
</dbReference>
<dbReference type="AlphaFoldDB" id="I2F872"/>
<organism evidence="2 3">
    <name type="scientific">Mesotoga prima MesG1.Ag.4.2</name>
    <dbReference type="NCBI Taxonomy" id="660470"/>
    <lineage>
        <taxon>Bacteria</taxon>
        <taxon>Thermotogati</taxon>
        <taxon>Thermotogota</taxon>
        <taxon>Thermotogae</taxon>
        <taxon>Kosmotogales</taxon>
        <taxon>Kosmotogaceae</taxon>
        <taxon>Mesotoga</taxon>
    </lineage>
</organism>
<dbReference type="KEGG" id="mpg:Theba_2520"/>
<dbReference type="EMBL" id="CP003532">
    <property type="protein sequence ID" value="AFK08125.1"/>
    <property type="molecule type" value="Genomic_DNA"/>
</dbReference>
<keyword evidence="3" id="KW-1185">Reference proteome</keyword>
<dbReference type="InterPro" id="IPR016187">
    <property type="entry name" value="CTDL_fold"/>
</dbReference>
<dbReference type="RefSeq" id="WP_014731856.1">
    <property type="nucleotide sequence ID" value="NC_017934.1"/>
</dbReference>
<evidence type="ECO:0000313" key="2">
    <source>
        <dbReference type="EMBL" id="AFK08125.1"/>
    </source>
</evidence>
<dbReference type="Gene3D" id="3.90.1580.10">
    <property type="entry name" value="paralog of FGE (formylglycine-generating enzyme)"/>
    <property type="match status" value="1"/>
</dbReference>
<reference evidence="2 3" key="1">
    <citation type="journal article" date="2012" name="Genome Biol. Evol.">
        <title>Genome Sequence of the Mesophilic Thermotogales Bacterium Mesotoga prima MesG1.Ag.4.2 Reveals the Largest Thermotogales Genome To Date.</title>
        <authorList>
            <person name="Zhaxybayeva O."/>
            <person name="Swithers K.S."/>
            <person name="Foght J."/>
            <person name="Green A.G."/>
            <person name="Bruce D."/>
            <person name="Detter C."/>
            <person name="Han S."/>
            <person name="Teshima H."/>
            <person name="Han J."/>
            <person name="Woyke T."/>
            <person name="Pitluck S."/>
            <person name="Nolan M."/>
            <person name="Ivanova N."/>
            <person name="Pati A."/>
            <person name="Land M.L."/>
            <person name="Dlutek M."/>
            <person name="Doolittle W.F."/>
            <person name="Noll K.M."/>
            <person name="Nesbo C.L."/>
        </authorList>
    </citation>
    <scope>NUCLEOTIDE SEQUENCE [LARGE SCALE GENOMIC DNA]</scope>
    <source>
        <strain evidence="3">mesG1.Ag.4.2</strain>
    </source>
</reference>
<dbReference type="InterPro" id="IPR042095">
    <property type="entry name" value="SUMF_sf"/>
</dbReference>
<dbReference type="Proteomes" id="UP000002881">
    <property type="component" value="Chromosome"/>
</dbReference>
<dbReference type="PANTHER" id="PTHR23150">
    <property type="entry name" value="SULFATASE MODIFYING FACTOR 1, 2"/>
    <property type="match status" value="1"/>
</dbReference>
<dbReference type="STRING" id="660470.Theba_2520"/>
<dbReference type="GO" id="GO:0120147">
    <property type="term" value="F:formylglycine-generating oxidase activity"/>
    <property type="evidence" value="ECO:0007669"/>
    <property type="project" value="TreeGrafter"/>
</dbReference>